<name>A0A061EET3_THECC</name>
<sequence length="104" mass="11870">MSLILLLVNQLIHKDFHTLPSYSSIMSSYYKGQPLPKFGEWDVNNPASAEGFTAIFNIARDEKRTGGNVTVLTTDGVKSQHKNGAHKERNRRKYSIKRKWFCLA</sequence>
<dbReference type="Proteomes" id="UP000026915">
    <property type="component" value="Chromosome 2"/>
</dbReference>
<dbReference type="PANTHER" id="PTHR33159:SF75">
    <property type="entry name" value="RPM1-INTERACTING PROTEIN 4-LIKE"/>
    <property type="match status" value="1"/>
</dbReference>
<dbReference type="InterPro" id="IPR040387">
    <property type="entry name" value="RIN4/NOI4"/>
</dbReference>
<organism evidence="2 3">
    <name type="scientific">Theobroma cacao</name>
    <name type="common">Cacao</name>
    <name type="synonym">Cocoa</name>
    <dbReference type="NCBI Taxonomy" id="3641"/>
    <lineage>
        <taxon>Eukaryota</taxon>
        <taxon>Viridiplantae</taxon>
        <taxon>Streptophyta</taxon>
        <taxon>Embryophyta</taxon>
        <taxon>Tracheophyta</taxon>
        <taxon>Spermatophyta</taxon>
        <taxon>Magnoliopsida</taxon>
        <taxon>eudicotyledons</taxon>
        <taxon>Gunneridae</taxon>
        <taxon>Pentapetalae</taxon>
        <taxon>rosids</taxon>
        <taxon>malvids</taxon>
        <taxon>Malvales</taxon>
        <taxon>Malvaceae</taxon>
        <taxon>Byttnerioideae</taxon>
        <taxon>Theobroma</taxon>
    </lineage>
</organism>
<dbReference type="AlphaFoldDB" id="A0A061EET3"/>
<dbReference type="InterPro" id="IPR008700">
    <property type="entry name" value="TypeIII_avirulence_cleave"/>
</dbReference>
<dbReference type="HOGENOM" id="CLU_169219_0_0_1"/>
<gene>
    <name evidence="2" type="ORF">TCM_010689</name>
</gene>
<evidence type="ECO:0000313" key="2">
    <source>
        <dbReference type="EMBL" id="EOY00769.1"/>
    </source>
</evidence>
<proteinExistence type="predicted"/>
<keyword evidence="3" id="KW-1185">Reference proteome</keyword>
<dbReference type="eggNOG" id="ENOG502S6ZH">
    <property type="taxonomic scope" value="Eukaryota"/>
</dbReference>
<dbReference type="Gramene" id="EOY00769">
    <property type="protein sequence ID" value="EOY00769"/>
    <property type="gene ID" value="TCM_010689"/>
</dbReference>
<feature type="domain" description="RIN4 pathogenic type III effector avirulence factor Avr cleavage site" evidence="1">
    <location>
        <begin position="31"/>
        <end position="64"/>
    </location>
</feature>
<dbReference type="GO" id="GO:0005886">
    <property type="term" value="C:plasma membrane"/>
    <property type="evidence" value="ECO:0000318"/>
    <property type="project" value="GO_Central"/>
</dbReference>
<dbReference type="PANTHER" id="PTHR33159">
    <property type="entry name" value="RPM1-INTERACTING PROTEIN 4 (RIN4) FAMILY PROTEIN"/>
    <property type="match status" value="1"/>
</dbReference>
<evidence type="ECO:0000259" key="1">
    <source>
        <dbReference type="Pfam" id="PF05627"/>
    </source>
</evidence>
<dbReference type="Pfam" id="PF05627">
    <property type="entry name" value="AvrRpt-cleavage"/>
    <property type="match status" value="1"/>
</dbReference>
<dbReference type="OMA" id="CIKRKWF"/>
<dbReference type="STRING" id="3641.A0A061EET3"/>
<dbReference type="InParanoid" id="A0A061EET3"/>
<reference evidence="2 3" key="1">
    <citation type="journal article" date="2013" name="Genome Biol.">
        <title>The genome sequence of the most widely cultivated cacao type and its use to identify candidate genes regulating pod color.</title>
        <authorList>
            <person name="Motamayor J.C."/>
            <person name="Mockaitis K."/>
            <person name="Schmutz J."/>
            <person name="Haiminen N."/>
            <person name="Iii D.L."/>
            <person name="Cornejo O."/>
            <person name="Findley S.D."/>
            <person name="Zheng P."/>
            <person name="Utro F."/>
            <person name="Royaert S."/>
            <person name="Saski C."/>
            <person name="Jenkins J."/>
            <person name="Podicheti R."/>
            <person name="Zhao M."/>
            <person name="Scheffler B.E."/>
            <person name="Stack J.C."/>
            <person name="Feltus F.A."/>
            <person name="Mustiga G.M."/>
            <person name="Amores F."/>
            <person name="Phillips W."/>
            <person name="Marelli J.P."/>
            <person name="May G.D."/>
            <person name="Shapiro H."/>
            <person name="Ma J."/>
            <person name="Bustamante C.D."/>
            <person name="Schnell R.J."/>
            <person name="Main D."/>
            <person name="Gilbert D."/>
            <person name="Parida L."/>
            <person name="Kuhn D.N."/>
        </authorList>
    </citation>
    <scope>NUCLEOTIDE SEQUENCE [LARGE SCALE GENOMIC DNA]</scope>
    <source>
        <strain evidence="3">cv. Matina 1-6</strain>
    </source>
</reference>
<accession>A0A061EET3</accession>
<evidence type="ECO:0000313" key="3">
    <source>
        <dbReference type="Proteomes" id="UP000026915"/>
    </source>
</evidence>
<protein>
    <recommendedName>
        <fullName evidence="1">RIN4 pathogenic type III effector avirulence factor Avr cleavage site domain-containing protein</fullName>
    </recommendedName>
</protein>
<dbReference type="EMBL" id="CM001880">
    <property type="protein sequence ID" value="EOY00769.1"/>
    <property type="molecule type" value="Genomic_DNA"/>
</dbReference>